<dbReference type="InterPro" id="IPR008969">
    <property type="entry name" value="CarboxyPept-like_regulatory"/>
</dbReference>
<dbReference type="Gene3D" id="2.170.130.10">
    <property type="entry name" value="TonB-dependent receptor, plug domain"/>
    <property type="match status" value="1"/>
</dbReference>
<proteinExistence type="inferred from homology"/>
<keyword evidence="3" id="KW-0675">Receptor</keyword>
<protein>
    <submittedName>
        <fullName evidence="3">TonB-dependent Receptor Plug Domain</fullName>
    </submittedName>
</protein>
<sequence>MIHRLGITILVFLLSVCLYAQEFVVLKGTVLDNNNKKGIPNITITVYHGKRIDDQAVLGMVVTDEKGKFSLEFPQVDKVYVALPRSLQCQQEKQIDFTNKKVESVVFDCIAPSKEEREKTIQVLKEEPKKQEQVLENITIVTPKGGFERDLSSVNLSDIAPAAATTNRLETVLTTLAGVNSNNELSSQYTVRGGSFDENLIYVNGVEMYRPFLVRSGKQEGLSFINPTMVEDISFSAGGFKARYGDKMSSVLDITYRKPKENKAYLQASFLGAGATVDLVSKDKSLTAMLGMRYHNNRLLMNRNDDDGYYKPSFMDAQTVVNYTVNDHWNFSFLGNITGNHYKYEPNRADVSFGAYNNVSNVTVLYDGKEEDKYSSLFGAFTSTYAWDPNNKVEAIISAYHTQEKEYYDIEASYLLIDQQENDSDPLFGSDIERPAPIRKGVASQFSHARNNYDALAVSAEVKGKHLIQDGDASLHWGVKYTRENIKDRLSEWELMDSLGYVLPNIHPYATLHTQHNVDINRFMAYGEWNKALYTDKGKITLNAGARMQWWKMSESEKGKVVVSPRAQIAFEPSNWEKEMLFTLAMGLYQQPPSYREYRGFDGELNPDLKAQKAWVVVLGHNYQFKLWERNFRMQSEVYYKNIQDANIYTLDNVRMRYVANNDAKAYVYGADVRLYGEFINGTESWVSVGYMKTEENYQNKGYIARPTDQRLKFGLLFQDYVPSIPNLRLYLNAVYNTGLPGGSPAYVDPYLYQGRLRDYKRADIGFNYVFKDKTIGQDSRWLQGIDHLQVGIEVYNVFNFDNAITNTWIRDLSSNKEYAIPNYMTNRTFNIKVALTF</sequence>
<organism evidence="3 4">
    <name type="scientific">Myroides odoratus</name>
    <name type="common">Flavobacterium odoratum</name>
    <dbReference type="NCBI Taxonomy" id="256"/>
    <lineage>
        <taxon>Bacteria</taxon>
        <taxon>Pseudomonadati</taxon>
        <taxon>Bacteroidota</taxon>
        <taxon>Flavobacteriia</taxon>
        <taxon>Flavobacteriales</taxon>
        <taxon>Flavobacteriaceae</taxon>
        <taxon>Myroides</taxon>
    </lineage>
</organism>
<dbReference type="PROSITE" id="PS52016">
    <property type="entry name" value="TONB_DEPENDENT_REC_3"/>
    <property type="match status" value="1"/>
</dbReference>
<keyword evidence="1" id="KW-0472">Membrane</keyword>
<feature type="domain" description="TonB-dependent receptor plug" evidence="2">
    <location>
        <begin position="165"/>
        <end position="246"/>
    </location>
</feature>
<gene>
    <name evidence="3" type="ORF">NCTC11179_00055</name>
</gene>
<evidence type="ECO:0000313" key="4">
    <source>
        <dbReference type="Proteomes" id="UP000255024"/>
    </source>
</evidence>
<dbReference type="GO" id="GO:0009279">
    <property type="term" value="C:cell outer membrane"/>
    <property type="evidence" value="ECO:0007669"/>
    <property type="project" value="UniProtKB-SubCell"/>
</dbReference>
<evidence type="ECO:0000259" key="2">
    <source>
        <dbReference type="Pfam" id="PF07715"/>
    </source>
</evidence>
<keyword evidence="1" id="KW-1134">Transmembrane beta strand</keyword>
<dbReference type="InterPro" id="IPR039426">
    <property type="entry name" value="TonB-dep_rcpt-like"/>
</dbReference>
<dbReference type="SUPFAM" id="SSF49464">
    <property type="entry name" value="Carboxypeptidase regulatory domain-like"/>
    <property type="match status" value="1"/>
</dbReference>
<reference evidence="3 4" key="1">
    <citation type="submission" date="2018-06" db="EMBL/GenBank/DDBJ databases">
        <authorList>
            <consortium name="Pathogen Informatics"/>
            <person name="Doyle S."/>
        </authorList>
    </citation>
    <scope>NUCLEOTIDE SEQUENCE [LARGE SCALE GENOMIC DNA]</scope>
    <source>
        <strain evidence="3 4">NCTC11179</strain>
    </source>
</reference>
<evidence type="ECO:0000256" key="1">
    <source>
        <dbReference type="PROSITE-ProRule" id="PRU01360"/>
    </source>
</evidence>
<dbReference type="EMBL" id="UGQL01000001">
    <property type="protein sequence ID" value="STZ26539.1"/>
    <property type="molecule type" value="Genomic_DNA"/>
</dbReference>
<comment type="similarity">
    <text evidence="1">Belongs to the TonB-dependent receptor family.</text>
</comment>
<evidence type="ECO:0000313" key="3">
    <source>
        <dbReference type="EMBL" id="STZ26539.1"/>
    </source>
</evidence>
<dbReference type="SUPFAM" id="SSF56935">
    <property type="entry name" value="Porins"/>
    <property type="match status" value="1"/>
</dbReference>
<keyword evidence="1" id="KW-0812">Transmembrane</keyword>
<keyword evidence="4" id="KW-1185">Reference proteome</keyword>
<dbReference type="RefSeq" id="WP_115089668.1">
    <property type="nucleotide sequence ID" value="NZ_CP068107.1"/>
</dbReference>
<dbReference type="Pfam" id="PF07715">
    <property type="entry name" value="Plug"/>
    <property type="match status" value="1"/>
</dbReference>
<accession>A0A378RJL6</accession>
<dbReference type="AlphaFoldDB" id="A0A378RJL6"/>
<name>A0A378RJL6_MYROD</name>
<dbReference type="Proteomes" id="UP000255024">
    <property type="component" value="Unassembled WGS sequence"/>
</dbReference>
<keyword evidence="1" id="KW-0998">Cell outer membrane</keyword>
<keyword evidence="1" id="KW-0813">Transport</keyword>
<comment type="subcellular location">
    <subcellularLocation>
        <location evidence="1">Cell outer membrane</location>
        <topology evidence="1">Multi-pass membrane protein</topology>
    </subcellularLocation>
</comment>
<dbReference type="InterPro" id="IPR012910">
    <property type="entry name" value="Plug_dom"/>
</dbReference>
<dbReference type="InterPro" id="IPR037066">
    <property type="entry name" value="Plug_dom_sf"/>
</dbReference>